<feature type="region of interest" description="Disordered" evidence="1">
    <location>
        <begin position="199"/>
        <end position="274"/>
    </location>
</feature>
<accession>A0A1Y2D184</accession>
<keyword evidence="2" id="KW-1133">Transmembrane helix</keyword>
<feature type="region of interest" description="Disordered" evidence="1">
    <location>
        <begin position="311"/>
        <end position="447"/>
    </location>
</feature>
<organism evidence="3 4">
    <name type="scientific">Rhizoclosmatium globosum</name>
    <dbReference type="NCBI Taxonomy" id="329046"/>
    <lineage>
        <taxon>Eukaryota</taxon>
        <taxon>Fungi</taxon>
        <taxon>Fungi incertae sedis</taxon>
        <taxon>Chytridiomycota</taxon>
        <taxon>Chytridiomycota incertae sedis</taxon>
        <taxon>Chytridiomycetes</taxon>
        <taxon>Chytridiales</taxon>
        <taxon>Chytriomycetaceae</taxon>
        <taxon>Rhizoclosmatium</taxon>
    </lineage>
</organism>
<keyword evidence="4" id="KW-1185">Reference proteome</keyword>
<dbReference type="EMBL" id="MCGO01000002">
    <property type="protein sequence ID" value="ORY53053.1"/>
    <property type="molecule type" value="Genomic_DNA"/>
</dbReference>
<feature type="compositionally biased region" description="Low complexity" evidence="1">
    <location>
        <begin position="412"/>
        <end position="432"/>
    </location>
</feature>
<feature type="compositionally biased region" description="Low complexity" evidence="1">
    <location>
        <begin position="387"/>
        <end position="401"/>
    </location>
</feature>
<sequence length="487" mass="50132">MTDAYLSVVQGPSGPVTTTLYLTTNYMSKVAKTADTLVVNFSYASGGSGSFCSFTEGIATPWLPCPDSMKAASGQLCLAAMCAASVSGGSASFSAAFTMCPAANPQCGAADSVTSAVVQLKSTADLKAAFTAANAGSGSSGNGGSGSDAAPAGASTTAIQIGVGCLIVVGLAAFAYLYRRKSLQKKREEEVQKLSEFYSNQSEAHQFERGPTPPSKNPNLDYPGPSQKNSGNNRAPTSVSGRAPSRAPTSASGRVPVGNLVDTTDPSAVDQLSPVFGQQPVYGGAAYNESAGHEGETYEYDFGNTSGSSNAYAYPPATTTSAPSSNDYHQAKRAYGGQPSGNSRQQYSPTSSGNAAMSSTGAAHSQLQYSQTASSTAAGDYSPTGFGQYPGQSPQQQYGSPVAQQQPTYPGQAFTTQPYQAAAPQTYPAQAQNQSYPGQSYPGQSYNAQAQTYTAQAYSGQAQAYPGQQPQQQSYGQAYPGQSYPGQ</sequence>
<proteinExistence type="predicted"/>
<keyword evidence="2" id="KW-0812">Transmembrane</keyword>
<evidence type="ECO:0000256" key="1">
    <source>
        <dbReference type="SAM" id="MobiDB-lite"/>
    </source>
</evidence>
<dbReference type="AlphaFoldDB" id="A0A1Y2D184"/>
<protein>
    <recommendedName>
        <fullName evidence="5">Transmembrane protein</fullName>
    </recommendedName>
</protein>
<feature type="transmembrane region" description="Helical" evidence="2">
    <location>
        <begin position="158"/>
        <end position="178"/>
    </location>
</feature>
<reference evidence="3 4" key="1">
    <citation type="submission" date="2016-07" db="EMBL/GenBank/DDBJ databases">
        <title>Pervasive Adenine N6-methylation of Active Genes in Fungi.</title>
        <authorList>
            <consortium name="DOE Joint Genome Institute"/>
            <person name="Mondo S.J."/>
            <person name="Dannebaum R.O."/>
            <person name="Kuo R.C."/>
            <person name="Labutti K."/>
            <person name="Haridas S."/>
            <person name="Kuo A."/>
            <person name="Salamov A."/>
            <person name="Ahrendt S.R."/>
            <person name="Lipzen A."/>
            <person name="Sullivan W."/>
            <person name="Andreopoulos W.B."/>
            <person name="Clum A."/>
            <person name="Lindquist E."/>
            <person name="Daum C."/>
            <person name="Ramamoorthy G.K."/>
            <person name="Gryganskyi A."/>
            <person name="Culley D."/>
            <person name="Magnuson J.K."/>
            <person name="James T.Y."/>
            <person name="O'Malley M.A."/>
            <person name="Stajich J.E."/>
            <person name="Spatafora J.W."/>
            <person name="Visel A."/>
            <person name="Grigoriev I.V."/>
        </authorList>
    </citation>
    <scope>NUCLEOTIDE SEQUENCE [LARGE SCALE GENOMIC DNA]</scope>
    <source>
        <strain evidence="3 4">JEL800</strain>
    </source>
</reference>
<evidence type="ECO:0000256" key="2">
    <source>
        <dbReference type="SAM" id="Phobius"/>
    </source>
</evidence>
<evidence type="ECO:0000313" key="4">
    <source>
        <dbReference type="Proteomes" id="UP000193642"/>
    </source>
</evidence>
<gene>
    <name evidence="3" type="ORF">BCR33DRAFT_711439</name>
</gene>
<feature type="region of interest" description="Disordered" evidence="1">
    <location>
        <begin position="459"/>
        <end position="487"/>
    </location>
</feature>
<dbReference type="Proteomes" id="UP000193642">
    <property type="component" value="Unassembled WGS sequence"/>
</dbReference>
<dbReference type="CDD" id="cd12087">
    <property type="entry name" value="TM_EGFR-like"/>
    <property type="match status" value="1"/>
</dbReference>
<feature type="compositionally biased region" description="Polar residues" evidence="1">
    <location>
        <begin position="433"/>
        <end position="443"/>
    </location>
</feature>
<feature type="compositionally biased region" description="Low complexity" evidence="1">
    <location>
        <begin position="311"/>
        <end position="326"/>
    </location>
</feature>
<comment type="caution">
    <text evidence="3">The sequence shown here is derived from an EMBL/GenBank/DDBJ whole genome shotgun (WGS) entry which is preliminary data.</text>
</comment>
<keyword evidence="2" id="KW-0472">Membrane</keyword>
<feature type="compositionally biased region" description="Polar residues" evidence="1">
    <location>
        <begin position="226"/>
        <end position="240"/>
    </location>
</feature>
<evidence type="ECO:0000313" key="3">
    <source>
        <dbReference type="EMBL" id="ORY53053.1"/>
    </source>
</evidence>
<feature type="compositionally biased region" description="Polar residues" evidence="1">
    <location>
        <begin position="340"/>
        <end position="377"/>
    </location>
</feature>
<evidence type="ECO:0008006" key="5">
    <source>
        <dbReference type="Google" id="ProtNLM"/>
    </source>
</evidence>
<name>A0A1Y2D184_9FUNG</name>
<dbReference type="STRING" id="329046.A0A1Y2D184"/>